<protein>
    <submittedName>
        <fullName evidence="1">Uncharacterized protein</fullName>
    </submittedName>
</protein>
<comment type="caution">
    <text evidence="1">The sequence shown here is derived from an EMBL/GenBank/DDBJ whole genome shotgun (WGS) entry which is preliminary data.</text>
</comment>
<name>A0A4Y2KI83_ARAVE</name>
<reference evidence="1 2" key="1">
    <citation type="journal article" date="2019" name="Sci. Rep.">
        <title>Orb-weaving spider Araneus ventricosus genome elucidates the spidroin gene catalogue.</title>
        <authorList>
            <person name="Kono N."/>
            <person name="Nakamura H."/>
            <person name="Ohtoshi R."/>
            <person name="Moran D.A.P."/>
            <person name="Shinohara A."/>
            <person name="Yoshida Y."/>
            <person name="Fujiwara M."/>
            <person name="Mori M."/>
            <person name="Tomita M."/>
            <person name="Arakawa K."/>
        </authorList>
    </citation>
    <scope>NUCLEOTIDE SEQUENCE [LARGE SCALE GENOMIC DNA]</scope>
</reference>
<evidence type="ECO:0000313" key="2">
    <source>
        <dbReference type="Proteomes" id="UP000499080"/>
    </source>
</evidence>
<organism evidence="1 2">
    <name type="scientific">Araneus ventricosus</name>
    <name type="common">Orbweaver spider</name>
    <name type="synonym">Epeira ventricosa</name>
    <dbReference type="NCBI Taxonomy" id="182803"/>
    <lineage>
        <taxon>Eukaryota</taxon>
        <taxon>Metazoa</taxon>
        <taxon>Ecdysozoa</taxon>
        <taxon>Arthropoda</taxon>
        <taxon>Chelicerata</taxon>
        <taxon>Arachnida</taxon>
        <taxon>Araneae</taxon>
        <taxon>Araneomorphae</taxon>
        <taxon>Entelegynae</taxon>
        <taxon>Araneoidea</taxon>
        <taxon>Araneidae</taxon>
        <taxon>Araneus</taxon>
    </lineage>
</organism>
<sequence length="88" mass="9860">MSLWHLAARVAGKQRFCLDWDPTTRLDHAESKIGNSSCGGGREGWESVCDFEPSQIRYLRTNFGATANTCVIFRLEWVGKKPVLGQMA</sequence>
<evidence type="ECO:0000313" key="1">
    <source>
        <dbReference type="EMBL" id="GBN02141.1"/>
    </source>
</evidence>
<proteinExistence type="predicted"/>
<dbReference type="Proteomes" id="UP000499080">
    <property type="component" value="Unassembled WGS sequence"/>
</dbReference>
<keyword evidence="2" id="KW-1185">Reference proteome</keyword>
<dbReference type="AlphaFoldDB" id="A0A4Y2KI83"/>
<dbReference type="EMBL" id="BGPR01004680">
    <property type="protein sequence ID" value="GBN02141.1"/>
    <property type="molecule type" value="Genomic_DNA"/>
</dbReference>
<gene>
    <name evidence="1" type="ORF">AVEN_44341_1</name>
</gene>
<accession>A0A4Y2KI83</accession>